<dbReference type="EMBL" id="VDFY01000165">
    <property type="protein sequence ID" value="TNH27809.1"/>
    <property type="molecule type" value="Genomic_DNA"/>
</dbReference>
<feature type="domain" description="Neuraminidase-like" evidence="2">
    <location>
        <begin position="1912"/>
        <end position="2023"/>
    </location>
</feature>
<dbReference type="Pfam" id="PF18413">
    <property type="entry name" value="Neuraminidase"/>
    <property type="match status" value="1"/>
</dbReference>
<dbReference type="InterPro" id="IPR041079">
    <property type="entry name" value="Neuraminidase-like"/>
</dbReference>
<organism evidence="4 5">
    <name type="scientific">Micromonospora orduensis</name>
    <dbReference type="NCBI Taxonomy" id="1420891"/>
    <lineage>
        <taxon>Bacteria</taxon>
        <taxon>Bacillati</taxon>
        <taxon>Actinomycetota</taxon>
        <taxon>Actinomycetes</taxon>
        <taxon>Micromonosporales</taxon>
        <taxon>Micromonosporaceae</taxon>
        <taxon>Micromonospora</taxon>
    </lineage>
</organism>
<dbReference type="Pfam" id="PF20220">
    <property type="entry name" value="ABC_toxin_N"/>
    <property type="match status" value="1"/>
</dbReference>
<dbReference type="InterPro" id="IPR046839">
    <property type="entry name" value="ABC_toxin_N"/>
</dbReference>
<sequence length="2271" mass="243625">MEHLLHGVLYLEYGEPAVDRVVRAYRKGFGGVTAPYGQTRTDQTGRFEISLTSDDDPADEGADSTPLNLELRILQADRTEVTVTDTLFGVQPGDVVNVVAPTSVQPPATEHAQLLTDTERHLGGKRLGIAKQTADQPDLTLLQENTSWDARLIALAATAEQVTAATGLATPAAYALVRAGLPGDPAGLAGVSPAAVDRALKKASVAGIVDLDDTDRQDAVATFTGFARDHRLAAIAPGALSTQRDMLAAAGLSDNQAAAFDDIEATVAHTGGSTDDLWAAADRANLPVDALKLVGKLGRLTLNNATLTRHLVPALKGNDLGPALVTRRLHRPRAWAKLVRAAAEVAEVAVDDLIPPAFLGDDTTTRLDAYATDLARKVRISFPTNVAAHEVATGSLPLPGADDAIREHTATVLDRAAALGLQLGRVSVTAMLTDHGEELLDGIPAVQHAAVTTTVRALHRVYQISPTDESMAALLDAGLTSAYDVTAMPLRTFLARHGDRFASPAEAIQVYAKAQQVSSAALTTVTAARQLDATPAVHVLSGPGEARQQHRDALVKTFPTLEQLFGNQDFCECDHCRSVLGPAAYLVDLLHFLDPPADALPADATAAFEILDQRRPDLAELPLTCENTNTVLPYVDLVNEILEYYVAHGHLDPAAARDTGDAQSADLIAEPQFLVPEAYNVLRGAVHPTTLPFDLWLETVRRLLDHFGVPLWQVLDTFRRSDELYPGGHAYGRSYGRAAVAIERLGLSPAEYGLLTAADQEARWPELYGYPRSRDTQVLAELPNAVPLARRLGVSYADLLLLVTSRFVNPQLAAVAALPKLGLTLTDLLRYQNMPGHAPMTDDERAAVEAALDPAGGPDALAAVLAPADLGRMLVLADPVASSGFETTVLQYADGRAADPLAFLLLDHLVRVQRRTGWTLAETDRVLTAFLPIEPGPRAGATLGPALATALLGTARLAALSEALPGDRTELVELWSDLTPERYAELFLIPGTPPLDTVVFDQQLGRYLEALDSGNWRPFGWDPAQPEDPATGNVSLAAHTGTVQGALGLTDTDVTAILADAGTSLDAAPLNLATVSLLHRYAVLARRLKVTVPELITLRQLAGIDPFAAPLPGPITEAADDHAAVTIDFAATVGAVRAAGIDVTELDYLLRHRFDPEGPYALVAGPPLNLIRALDAEIARVGVEHPDPADPTALGDDELQQKMALVLPAADTVFTMWTQTITYDAVLTGIAPDEALDPVAVAAEPSITLSFDPIRSEQHLLRTGVLTPRGRDQLVAAFTGSPDATALYTALLDSVVATGQQFFDTNLVAPTGFLAAGDLEKLWGPRPAADRRALLLGKFLPFLRDRLIDGAVLAAVTAEFADAVADVPGGDVLLTALITEPALLADRTRPGEAMLASYRSAGERGVTTTADPTAGTGILGTATVEAYLEVPVAGSYRFAVSCERAGTEVELRFDHLTDAVLLASAAADGDTPGAAVDLVPGTTYHLRMDATSTSGGAVEVLVLGVNLTEGPLDRLVSHPVEAVERVRRAHVLLDKSLRLVVATESAEAELRQLLTHPADFGGFTLAALPLTAEEDDPAQATVVFGWLRRLLDLAVLQAELSAVPGELTDLFAHARQTYALDPAAADHGRSAARDALLADLRTRVAVLTRRDEVIVAEAFGRLGIDADATVTGDRGERVISATVPLLISEIGLGRVWSVLATATRIGISPGALADSATPEPDAVIARRLRDAVRAGYDAAGWRRVAQPIFDTLRQRRRDALVAWIVQREGFTTPDQLYEFFLIDPATEPVVQTSRLRLAISAVQLFVQRCLLNLEPRVPASLIDAEQWQWMKRYRLWEANRKIFLWPENWLEPEFRDDKSHLFQALESTLLAGDVTEELVEEALFAYLRGLEPLARLDIRSIHLERVDEVDGGPAGNTLHVVARTFAAPYSYFCRTYRYGVWTPWLPVTAQIDGDHLTAAVWQDRLHLFWVTFLEQADTTANDSSTITELADVPVGAVRSPRRIDVHLHWTEYHQGTWTDPSSGGLDTPISVTVDADWSTDQQLLHVSVDGDALLVHIDTLETAFRLENKNSPPVLGTYRLPPPWPFRTEGTLFGSLVIFAGKPVDGPMQIEYADQVDPVAATPVEHTVTVTVLGDGARWTVRTIDNPSGGDLDPDLSVIGAPFFYADEKNTFYVEPALTETSLLTSDGWVIPAITGQLHFDLDQYWTRLDLLGQTATAGATAVELSPAARFGLVPRADWVTAPATTIRYQGASVEGPVTGPAAGTRTGARR</sequence>
<accession>A0A5C4QNM6</accession>
<dbReference type="RefSeq" id="WP_139585369.1">
    <property type="nucleotide sequence ID" value="NZ_VDFY01000165.1"/>
</dbReference>
<name>A0A5C4QNM6_9ACTN</name>
<dbReference type="Proteomes" id="UP000306145">
    <property type="component" value="Unassembled WGS sequence"/>
</dbReference>
<evidence type="ECO:0000313" key="4">
    <source>
        <dbReference type="EMBL" id="TNH27809.1"/>
    </source>
</evidence>
<gene>
    <name evidence="4" type="ORF">FHG89_17030</name>
</gene>
<evidence type="ECO:0000256" key="1">
    <source>
        <dbReference type="ARBA" id="ARBA00023026"/>
    </source>
</evidence>
<keyword evidence="5" id="KW-1185">Reference proteome</keyword>
<evidence type="ECO:0000313" key="5">
    <source>
        <dbReference type="Proteomes" id="UP000306145"/>
    </source>
</evidence>
<dbReference type="OrthoDB" id="9781691at2"/>
<keyword evidence="1" id="KW-0843">Virulence</keyword>
<proteinExistence type="predicted"/>
<evidence type="ECO:0000259" key="2">
    <source>
        <dbReference type="Pfam" id="PF18413"/>
    </source>
</evidence>
<evidence type="ECO:0000259" key="3">
    <source>
        <dbReference type="Pfam" id="PF20220"/>
    </source>
</evidence>
<reference evidence="4 5" key="1">
    <citation type="submission" date="2019-06" db="EMBL/GenBank/DDBJ databases">
        <title>Micromonospora ordensis sp. nov., isolated from deep marine sediment.</title>
        <authorList>
            <person name="Veyisoglu A."/>
            <person name="Carro L."/>
            <person name="Klenk H.-P."/>
            <person name="Sahin N."/>
        </authorList>
    </citation>
    <scope>NUCLEOTIDE SEQUENCE [LARGE SCALE GENOMIC DNA]</scope>
    <source>
        <strain evidence="4 5">S2509</strain>
    </source>
</reference>
<dbReference type="Pfam" id="PF03538">
    <property type="entry name" value="VRP1"/>
    <property type="match status" value="1"/>
</dbReference>
<comment type="caution">
    <text evidence="4">The sequence shown here is derived from an EMBL/GenBank/DDBJ whole genome shotgun (WGS) entry which is preliminary data.</text>
</comment>
<feature type="domain" description="ABC toxin N-terminal" evidence="3">
    <location>
        <begin position="1750"/>
        <end position="1866"/>
    </location>
</feature>
<dbReference type="InterPro" id="IPR018003">
    <property type="entry name" value="Insecticidal_toxin/plasmid_vir"/>
</dbReference>
<protein>
    <submittedName>
        <fullName evidence="4">Uncharacterized protein</fullName>
    </submittedName>
</protein>